<dbReference type="Pfam" id="PF02170">
    <property type="entry name" value="PAZ"/>
    <property type="match status" value="1"/>
</dbReference>
<feature type="domain" description="Dicer dsRNA-binding fold" evidence="20">
    <location>
        <begin position="618"/>
        <end position="710"/>
    </location>
</feature>
<dbReference type="PROSITE" id="PS50821">
    <property type="entry name" value="PAZ"/>
    <property type="match status" value="1"/>
</dbReference>
<dbReference type="InterPro" id="IPR000999">
    <property type="entry name" value="RNase_III_dom"/>
</dbReference>
<evidence type="ECO:0000256" key="15">
    <source>
        <dbReference type="PROSITE-ProRule" id="PRU00657"/>
    </source>
</evidence>
<dbReference type="PROSITE" id="PS50142">
    <property type="entry name" value="RNASE_3_2"/>
    <property type="match status" value="2"/>
</dbReference>
<evidence type="ECO:0000256" key="8">
    <source>
        <dbReference type="ARBA" id="ARBA00022801"/>
    </source>
</evidence>
<dbReference type="Pfam" id="PF00636">
    <property type="entry name" value="Ribonuclease_3"/>
    <property type="match status" value="2"/>
</dbReference>
<dbReference type="SMART" id="SM00949">
    <property type="entry name" value="PAZ"/>
    <property type="match status" value="1"/>
</dbReference>
<comment type="cofactor">
    <cofactor evidence="2">
        <name>Mg(2+)</name>
        <dbReference type="ChEBI" id="CHEBI:18420"/>
    </cofactor>
</comment>
<dbReference type="SUPFAM" id="SSF69065">
    <property type="entry name" value="RNase III domain-like"/>
    <property type="match status" value="2"/>
</dbReference>
<dbReference type="GO" id="GO:0004525">
    <property type="term" value="F:ribonuclease III activity"/>
    <property type="evidence" value="ECO:0007669"/>
    <property type="project" value="InterPro"/>
</dbReference>
<dbReference type="PROSITE" id="PS51327">
    <property type="entry name" value="DICER_DSRBF"/>
    <property type="match status" value="1"/>
</dbReference>
<evidence type="ECO:0000256" key="10">
    <source>
        <dbReference type="ARBA" id="ARBA00022840"/>
    </source>
</evidence>
<keyword evidence="22" id="KW-1185">Reference proteome</keyword>
<dbReference type="InterPro" id="IPR014720">
    <property type="entry name" value="dsRBD_dom"/>
</dbReference>
<evidence type="ECO:0000256" key="2">
    <source>
        <dbReference type="ARBA" id="ARBA00001946"/>
    </source>
</evidence>
<evidence type="ECO:0000256" key="9">
    <source>
        <dbReference type="ARBA" id="ARBA00022806"/>
    </source>
</evidence>
<evidence type="ECO:0000259" key="20">
    <source>
        <dbReference type="PROSITE" id="PS51327"/>
    </source>
</evidence>
<organism evidence="21">
    <name type="scientific">Oikopleura dioica</name>
    <name type="common">Tunicate</name>
    <dbReference type="NCBI Taxonomy" id="34765"/>
    <lineage>
        <taxon>Eukaryota</taxon>
        <taxon>Metazoa</taxon>
        <taxon>Chordata</taxon>
        <taxon>Tunicata</taxon>
        <taxon>Appendicularia</taxon>
        <taxon>Copelata</taxon>
        <taxon>Oikopleuridae</taxon>
        <taxon>Oikopleura</taxon>
    </lineage>
</organism>
<dbReference type="GO" id="GO:0003723">
    <property type="term" value="F:RNA binding"/>
    <property type="evidence" value="ECO:0007669"/>
    <property type="project" value="UniProtKB-UniRule"/>
</dbReference>
<evidence type="ECO:0000256" key="5">
    <source>
        <dbReference type="ARBA" id="ARBA00022737"/>
    </source>
</evidence>
<evidence type="ECO:0000256" key="3">
    <source>
        <dbReference type="ARBA" id="ARBA00022722"/>
    </source>
</evidence>
<reference evidence="21" key="1">
    <citation type="journal article" date="2010" name="Science">
        <title>Plasticity of animal genome architecture unmasked by rapid evolution of a pelagic tunicate.</title>
        <authorList>
            <person name="Denoeud F."/>
            <person name="Henriet S."/>
            <person name="Mungpakdee S."/>
            <person name="Aury J.M."/>
            <person name="Da Silva C."/>
            <person name="Brinkmann H."/>
            <person name="Mikhaleva J."/>
            <person name="Olsen L.C."/>
            <person name="Jubin C."/>
            <person name="Canestro C."/>
            <person name="Bouquet J.M."/>
            <person name="Danks G."/>
            <person name="Poulain J."/>
            <person name="Campsteijn C."/>
            <person name="Adamski M."/>
            <person name="Cross I."/>
            <person name="Yadetie F."/>
            <person name="Muffato M."/>
            <person name="Louis A."/>
            <person name="Butcher S."/>
            <person name="Tsagkogeorga G."/>
            <person name="Konrad A."/>
            <person name="Singh S."/>
            <person name="Jensen M.F."/>
            <person name="Cong E.H."/>
            <person name="Eikeseth-Otteraa H."/>
            <person name="Noel B."/>
            <person name="Anthouard V."/>
            <person name="Porcel B.M."/>
            <person name="Kachouri-Lafond R."/>
            <person name="Nishino A."/>
            <person name="Ugolini M."/>
            <person name="Chourrout P."/>
            <person name="Nishida H."/>
            <person name="Aasland R."/>
            <person name="Huzurbazar S."/>
            <person name="Westhof E."/>
            <person name="Delsuc F."/>
            <person name="Lehrach H."/>
            <person name="Reinhardt R."/>
            <person name="Weissenbach J."/>
            <person name="Roy S.W."/>
            <person name="Artiguenave F."/>
            <person name="Postlethwait J.H."/>
            <person name="Manak J.R."/>
            <person name="Thompson E.M."/>
            <person name="Jaillon O."/>
            <person name="Du Pasquier L."/>
            <person name="Boudinot P."/>
            <person name="Liberles D.A."/>
            <person name="Volff J.N."/>
            <person name="Philippe H."/>
            <person name="Lenhard B."/>
            <person name="Roest Crollius H."/>
            <person name="Wincker P."/>
            <person name="Chourrout D."/>
        </authorList>
    </citation>
    <scope>NUCLEOTIDE SEQUENCE [LARGE SCALE GENOMIC DNA]</scope>
</reference>
<name>E4XP58_OIKDI</name>
<dbReference type="GO" id="GO:0005524">
    <property type="term" value="F:ATP binding"/>
    <property type="evidence" value="ECO:0007669"/>
    <property type="project" value="UniProtKB-KW"/>
</dbReference>
<dbReference type="InterPro" id="IPR036389">
    <property type="entry name" value="RNase_III_sf"/>
</dbReference>
<dbReference type="InterPro" id="IPR003100">
    <property type="entry name" value="PAZ_dom"/>
</dbReference>
<dbReference type="InterPro" id="IPR027417">
    <property type="entry name" value="P-loop_NTPase"/>
</dbReference>
<keyword evidence="12 15" id="KW-0694">RNA-binding</keyword>
<keyword evidence="3" id="KW-0540">Nuclease</keyword>
<feature type="region of interest" description="Disordered" evidence="16">
    <location>
        <begin position="716"/>
        <end position="762"/>
    </location>
</feature>
<dbReference type="OrthoDB" id="2392202at2759"/>
<dbReference type="GO" id="GO:0005737">
    <property type="term" value="C:cytoplasm"/>
    <property type="evidence" value="ECO:0007669"/>
    <property type="project" value="TreeGrafter"/>
</dbReference>
<keyword evidence="10" id="KW-0067">ATP-binding</keyword>
<evidence type="ECO:0000256" key="13">
    <source>
        <dbReference type="ARBA" id="ARBA00023158"/>
    </source>
</evidence>
<evidence type="ECO:0000256" key="14">
    <source>
        <dbReference type="ARBA" id="ARBA00023211"/>
    </source>
</evidence>
<keyword evidence="8" id="KW-0378">Hydrolase</keyword>
<evidence type="ECO:0000256" key="1">
    <source>
        <dbReference type="ARBA" id="ARBA00001936"/>
    </source>
</evidence>
<dbReference type="InParanoid" id="E4XP58"/>
<dbReference type="PROSITE" id="PS50137">
    <property type="entry name" value="DS_RBD"/>
    <property type="match status" value="1"/>
</dbReference>
<keyword evidence="13" id="KW-0943">RNA-mediated gene silencing</keyword>
<dbReference type="InterPro" id="IPR011907">
    <property type="entry name" value="RNase_III"/>
</dbReference>
<dbReference type="InterPro" id="IPR044441">
    <property type="entry name" value="DICER_DSRM"/>
</dbReference>
<dbReference type="PANTHER" id="PTHR14950">
    <property type="entry name" value="DICER-RELATED"/>
    <property type="match status" value="1"/>
</dbReference>
<dbReference type="Pfam" id="PF03368">
    <property type="entry name" value="Dicer_dimer"/>
    <property type="match status" value="1"/>
</dbReference>
<keyword evidence="11" id="KW-0460">Magnesium</keyword>
<sequence>MYKQVGHRTQYVPWGDGAGGAQDFSPKAFLVDMLEKAILGNRVICTNSENEKSFLITKVTTELFLRGRLDGKIAIIVSTAMDELDAYRQTFTVSTSIKEVEIVLGKCSRNSIMLKFFFSDTHEFSMIDFSKAQVILTLPKTVKKLFEFIRRSNLSPDEKNLTLPQCGLLIIDNFESRAHHGLLEQVDSFCDTLNIDKPHTLGLTSHILKNTRSADQLKQQIYELETTSGCKVETSGEFSVSGVFDEKVIVCDYFETDLKIELESAIQGPLMFLLSCNFKDDPMGIPLVFLAEAKLLLEQLGPWALYRFYQTNIRYLQRRAKLETRYNHIIGLELLMTSMRKIYVICDEKMRTTGFSREFVTTKVARLMDVLREYKPEVKQKNPDSQFNDRDNANYVSWHNDQNLDVDDAGSDEAPGPTPFTNRLWGCVLVNERPVAKYLGKILKDAARADPDLAHISSQALCQLAKVDNPNGHLDEEEIADEKKKQEEALHKFRTREANILIAQAETENEAHRHFDIPKCNLVVRFDAPGSYLRYDGGKRLLSQQNDALYGILINKKEKIQFCRMLEEFKMLEEYLKNRASLAEEAGPAELCLDLDVTHLFEDMPKMRPQIKLSMQNSLSLLNKYCNRLPCDSFTQLSVLRKTLQLANGKFQTSLVLPNNSHLRGIVVGHPKETAELSKRSAALEACTKLRILGELDDFLFNSSKEMDKYKFEIDPFPNPLSRKRKPPPGMEGGPKRRQKYPRHIPRSLRAKPKDSKAEGASALPVPEKECYVYRISMFYRHGVNLEPIHQQVCFSATQLEIIKSFHQYIIQDVIRIERPGGVVQFNPDKSPVPYLIAPVDCDNGIEWEIDWDYLTESIAGRVLAKEAAEAERRVNTYSEDDPFIFHKSEYEDSVVICSYRRHDAPTQNRFYVAEIQYDMDPDSPFPADDYESFRQYYMQRWALCLTNEKQPLLDVDHTDCRLNLLTPRFVTQKGRALPASALEKKRQKYEDKANRQYLIPEILDVHPVSASLWRKAVCLPSILHRITCLLAAEDLRRRISRQTRVDQILQTLTLSKSSDGFNLERLEMLGDCFLKYSVTVYLYCKYEHQHEGQLSFFRSKKVSNRNLFRLGVYNDIPGRMVAEQFMQNDTGGNWLPPGYFNKDHAALEKPLIYNHYSDQYLTDKSIADCMEALIGAYLKATGIEATQQFLCYMGLIVLPSSSCEPETGKPLPPFLLLAPPIEPFHLKSCTQLEKMQRLQALDKLTRTYGEFEKKIGYTFKNKGYLLQSLTHASYQYNQVTNCYQRLEFLGDAVLDFLITRHLFDHPTKRFSPGELTDLRAALVNNNIFAALAVKFDFHKYLYALTPDLHNVIRDYVLYCQTRQDVEGMEAVLKRIRLEEEPEEEEGDHEDSEDIEVPKVLGDIYESVAGAIYLDSGMNLDAVWGVYRPMLQKYIDKYSINPPRSPIRELLELEPETAKFSAPEKRADGKYRVTVHIANNKGRFAGAGRNHKAAKASAARAALNWLKKTTAEIEDGIED</sequence>
<dbReference type="Gene3D" id="2.170.260.10">
    <property type="entry name" value="paz domain"/>
    <property type="match status" value="1"/>
</dbReference>
<dbReference type="InterPro" id="IPR005034">
    <property type="entry name" value="Dicer_dimerisation"/>
</dbReference>
<evidence type="ECO:0000313" key="21">
    <source>
        <dbReference type="EMBL" id="CBY11646.1"/>
    </source>
</evidence>
<dbReference type="CDD" id="cd00593">
    <property type="entry name" value="RIBOc"/>
    <property type="match status" value="2"/>
</dbReference>
<dbReference type="SUPFAM" id="SSF54768">
    <property type="entry name" value="dsRNA-binding domain-like"/>
    <property type="match status" value="1"/>
</dbReference>
<dbReference type="Gene3D" id="3.40.50.300">
    <property type="entry name" value="P-loop containing nucleotide triphosphate hydrolases"/>
    <property type="match status" value="1"/>
</dbReference>
<dbReference type="GO" id="GO:0031054">
    <property type="term" value="P:pre-miRNA processing"/>
    <property type="evidence" value="ECO:0007669"/>
    <property type="project" value="InterPro"/>
</dbReference>
<dbReference type="Gene3D" id="3.30.160.380">
    <property type="entry name" value="Dicer dimerisation domain"/>
    <property type="match status" value="1"/>
</dbReference>
<accession>E4XP58</accession>
<dbReference type="Pfam" id="PF20930">
    <property type="entry name" value="Dicer_PBD"/>
    <property type="match status" value="1"/>
</dbReference>
<dbReference type="SMART" id="SM00535">
    <property type="entry name" value="RIBOc"/>
    <property type="match status" value="2"/>
</dbReference>
<dbReference type="GO" id="GO:0006309">
    <property type="term" value="P:apoptotic DNA fragmentation"/>
    <property type="evidence" value="ECO:0007669"/>
    <property type="project" value="TreeGrafter"/>
</dbReference>
<dbReference type="Gene3D" id="1.10.1520.10">
    <property type="entry name" value="Ribonuclease III domain"/>
    <property type="match status" value="2"/>
</dbReference>
<evidence type="ECO:0000256" key="16">
    <source>
        <dbReference type="SAM" id="MobiDB-lite"/>
    </source>
</evidence>
<feature type="compositionally biased region" description="Basic residues" evidence="16">
    <location>
        <begin position="736"/>
        <end position="751"/>
    </location>
</feature>
<dbReference type="GO" id="GO:0004386">
    <property type="term" value="F:helicase activity"/>
    <property type="evidence" value="ECO:0007669"/>
    <property type="project" value="UniProtKB-KW"/>
</dbReference>
<evidence type="ECO:0000256" key="4">
    <source>
        <dbReference type="ARBA" id="ARBA00022723"/>
    </source>
</evidence>
<dbReference type="InterPro" id="IPR038248">
    <property type="entry name" value="Dicer_dimer_sf"/>
</dbReference>
<keyword evidence="14" id="KW-0464">Manganese</keyword>
<evidence type="ECO:0000313" key="22">
    <source>
        <dbReference type="Proteomes" id="UP000001307"/>
    </source>
</evidence>
<evidence type="ECO:0000256" key="12">
    <source>
        <dbReference type="ARBA" id="ARBA00022884"/>
    </source>
</evidence>
<dbReference type="Proteomes" id="UP000001307">
    <property type="component" value="Unassembled WGS sequence"/>
</dbReference>
<evidence type="ECO:0000256" key="6">
    <source>
        <dbReference type="ARBA" id="ARBA00022741"/>
    </source>
</evidence>
<dbReference type="GO" id="GO:0006364">
    <property type="term" value="P:rRNA processing"/>
    <property type="evidence" value="ECO:0007669"/>
    <property type="project" value="InterPro"/>
</dbReference>
<dbReference type="EMBL" id="FN653089">
    <property type="protein sequence ID" value="CBY11646.1"/>
    <property type="molecule type" value="Genomic_DNA"/>
</dbReference>
<dbReference type="GO" id="GO:0030422">
    <property type="term" value="P:siRNA processing"/>
    <property type="evidence" value="ECO:0007669"/>
    <property type="project" value="InterPro"/>
</dbReference>
<proteinExistence type="inferred from homology"/>
<evidence type="ECO:0000259" key="18">
    <source>
        <dbReference type="PROSITE" id="PS50142"/>
    </source>
</evidence>
<dbReference type="GO" id="GO:0004530">
    <property type="term" value="F:deoxyribonuclease I activity"/>
    <property type="evidence" value="ECO:0007669"/>
    <property type="project" value="TreeGrafter"/>
</dbReference>
<evidence type="ECO:0000259" key="17">
    <source>
        <dbReference type="PROSITE" id="PS50137"/>
    </source>
</evidence>
<feature type="domain" description="DRBM" evidence="17">
    <location>
        <begin position="1442"/>
        <end position="1508"/>
    </location>
</feature>
<protein>
    <submittedName>
        <fullName evidence="21">Uncharacterized protein</fullName>
    </submittedName>
</protein>
<comment type="cofactor">
    <cofactor evidence="1">
        <name>Mn(2+)</name>
        <dbReference type="ChEBI" id="CHEBI:29035"/>
    </cofactor>
</comment>
<keyword evidence="4" id="KW-0479">Metal-binding</keyword>
<dbReference type="FunFam" id="2.170.260.10:FF:000002">
    <property type="entry name" value="Putative Endoribonuclease Dicer"/>
    <property type="match status" value="1"/>
</dbReference>
<evidence type="ECO:0000256" key="11">
    <source>
        <dbReference type="ARBA" id="ARBA00022842"/>
    </source>
</evidence>
<feature type="domain" description="RNase III" evidence="18">
    <location>
        <begin position="1034"/>
        <end position="1183"/>
    </location>
</feature>
<dbReference type="HAMAP" id="MF_00104">
    <property type="entry name" value="RNase_III"/>
    <property type="match status" value="1"/>
</dbReference>
<keyword evidence="5" id="KW-0677">Repeat</keyword>
<feature type="domain" description="PAZ" evidence="19">
    <location>
        <begin position="870"/>
        <end position="1008"/>
    </location>
</feature>
<keyword evidence="6" id="KW-0547">Nucleotide-binding</keyword>
<dbReference type="PANTHER" id="PTHR14950:SF37">
    <property type="entry name" value="ENDORIBONUCLEASE DICER"/>
    <property type="match status" value="1"/>
</dbReference>
<dbReference type="GO" id="GO:0046872">
    <property type="term" value="F:metal ion binding"/>
    <property type="evidence" value="ECO:0007669"/>
    <property type="project" value="UniProtKB-KW"/>
</dbReference>
<gene>
    <name evidence="21" type="ORF">GSOID_T00016819001</name>
</gene>
<dbReference type="FunCoup" id="E4XP58">
    <property type="interactions" value="90"/>
</dbReference>
<feature type="domain" description="RNase III" evidence="18">
    <location>
        <begin position="1249"/>
        <end position="1417"/>
    </location>
</feature>
<evidence type="ECO:0000259" key="19">
    <source>
        <dbReference type="PROSITE" id="PS50821"/>
    </source>
</evidence>
<dbReference type="InterPro" id="IPR048513">
    <property type="entry name" value="Dicer_PBD"/>
</dbReference>
<dbReference type="Pfam" id="PF20932">
    <property type="entry name" value="Dicer_dsRBD"/>
    <property type="match status" value="1"/>
</dbReference>
<evidence type="ECO:0000256" key="7">
    <source>
        <dbReference type="ARBA" id="ARBA00022759"/>
    </source>
</evidence>
<dbReference type="Gene3D" id="3.30.160.20">
    <property type="match status" value="1"/>
</dbReference>
<dbReference type="CDD" id="cd15903">
    <property type="entry name" value="Dicer_PBD"/>
    <property type="match status" value="1"/>
</dbReference>
<dbReference type="PROSITE" id="PS00517">
    <property type="entry name" value="RNASE_3_1"/>
    <property type="match status" value="1"/>
</dbReference>
<keyword evidence="7" id="KW-0255">Endonuclease</keyword>
<dbReference type="FunFam" id="1.10.1520.10:FF:000005">
    <property type="entry name" value="Putative endoribonuclease dicer"/>
    <property type="match status" value="1"/>
</dbReference>
<keyword evidence="9" id="KW-0347">Helicase</keyword>
<dbReference type="GO" id="GO:0005634">
    <property type="term" value="C:nucleus"/>
    <property type="evidence" value="ECO:0007669"/>
    <property type="project" value="TreeGrafter"/>
</dbReference>